<dbReference type="VEuPathDB" id="FungiDB:An02g09600"/>
<name>A0AAJ8BLU6_ASPNG</name>
<feature type="region of interest" description="Disordered" evidence="1">
    <location>
        <begin position="92"/>
        <end position="119"/>
    </location>
</feature>
<protein>
    <submittedName>
        <fullName evidence="2">Uncharacterized protein</fullName>
    </submittedName>
</protein>
<organism evidence="2">
    <name type="scientific">Aspergillus niger</name>
    <dbReference type="NCBI Taxonomy" id="5061"/>
    <lineage>
        <taxon>Eukaryota</taxon>
        <taxon>Fungi</taxon>
        <taxon>Dikarya</taxon>
        <taxon>Ascomycota</taxon>
        <taxon>Pezizomycotina</taxon>
        <taxon>Eurotiomycetes</taxon>
        <taxon>Eurotiomycetidae</taxon>
        <taxon>Eurotiales</taxon>
        <taxon>Aspergillaceae</taxon>
        <taxon>Aspergillus</taxon>
        <taxon>Aspergillus subgen. Circumdati</taxon>
    </lineage>
</organism>
<proteinExistence type="predicted"/>
<reference evidence="2" key="2">
    <citation type="submission" date="2025-08" db="UniProtKB">
        <authorList>
            <consortium name="RefSeq"/>
        </authorList>
    </citation>
    <scope>IDENTIFICATION</scope>
</reference>
<reference evidence="2" key="1">
    <citation type="submission" date="2025-02" db="EMBL/GenBank/DDBJ databases">
        <authorList>
            <consortium name="NCBI Genome Project"/>
        </authorList>
    </citation>
    <scope>NUCLEOTIDE SEQUENCE</scope>
</reference>
<dbReference type="AlphaFoldDB" id="A0AAJ8BLU6"/>
<dbReference type="GeneID" id="84590412"/>
<dbReference type="RefSeq" id="XP_059600057.1">
    <property type="nucleotide sequence ID" value="XM_059746511.1"/>
</dbReference>
<dbReference type="KEGG" id="ang:An02g09600"/>
<evidence type="ECO:0000313" key="2">
    <source>
        <dbReference type="RefSeq" id="XP_059600057.1"/>
    </source>
</evidence>
<gene>
    <name evidence="2" type="ORF">An02g09600</name>
</gene>
<accession>A0AAJ8BLU6</accession>
<evidence type="ECO:0000256" key="1">
    <source>
        <dbReference type="SAM" id="MobiDB-lite"/>
    </source>
</evidence>
<sequence length="129" mass="14041">MQFSDPRSSNSIIHVPTCRFRASYTSLTGMTPIGDDPALATNYTPYDAVKWRLQASIPFASLEGGISEPKLTTKLGLNIDYLMLLSADPPVINEQHGRGEPAKDWKQPEGPPANVKNDPKVLFGSIAVT</sequence>
<feature type="compositionally biased region" description="Basic and acidic residues" evidence="1">
    <location>
        <begin position="95"/>
        <end position="107"/>
    </location>
</feature>